<feature type="compositionally biased region" description="Low complexity" evidence="1">
    <location>
        <begin position="492"/>
        <end position="503"/>
    </location>
</feature>
<accession>A0AAE0J2X7</accession>
<reference evidence="2" key="2">
    <citation type="submission" date="2023-06" db="EMBL/GenBank/DDBJ databases">
        <authorList>
            <consortium name="Lawrence Berkeley National Laboratory"/>
            <person name="Haridas S."/>
            <person name="Hensen N."/>
            <person name="Bonometti L."/>
            <person name="Westerberg I."/>
            <person name="Brannstrom I.O."/>
            <person name="Guillou S."/>
            <person name="Cros-Aarteil S."/>
            <person name="Calhoun S."/>
            <person name="Kuo A."/>
            <person name="Mondo S."/>
            <person name="Pangilinan J."/>
            <person name="Riley R."/>
            <person name="Labutti K."/>
            <person name="Andreopoulos B."/>
            <person name="Lipzen A."/>
            <person name="Chen C."/>
            <person name="Yanf M."/>
            <person name="Daum C."/>
            <person name="Ng V."/>
            <person name="Clum A."/>
            <person name="Steindorff A."/>
            <person name="Ohm R."/>
            <person name="Martin F."/>
            <person name="Silar P."/>
            <person name="Natvig D."/>
            <person name="Lalanne C."/>
            <person name="Gautier V."/>
            <person name="Ament-Velasquez S.L."/>
            <person name="Kruys A."/>
            <person name="Hutchinson M.I."/>
            <person name="Powell A.J."/>
            <person name="Barry K."/>
            <person name="Miller A.N."/>
            <person name="Grigoriev I.V."/>
            <person name="Debuchy R."/>
            <person name="Gladieux P."/>
            <person name="Thoren M.H."/>
            <person name="Johannesson H."/>
        </authorList>
    </citation>
    <scope>NUCLEOTIDE SEQUENCE</scope>
    <source>
        <strain evidence="2">SMH4131-1</strain>
    </source>
</reference>
<feature type="compositionally biased region" description="Low complexity" evidence="1">
    <location>
        <begin position="619"/>
        <end position="635"/>
    </location>
</feature>
<feature type="compositionally biased region" description="Low complexity" evidence="1">
    <location>
        <begin position="356"/>
        <end position="378"/>
    </location>
</feature>
<dbReference type="Proteomes" id="UP001286456">
    <property type="component" value="Unassembled WGS sequence"/>
</dbReference>
<evidence type="ECO:0000313" key="3">
    <source>
        <dbReference type="Proteomes" id="UP001286456"/>
    </source>
</evidence>
<feature type="compositionally biased region" description="Polar residues" evidence="1">
    <location>
        <begin position="604"/>
        <end position="618"/>
    </location>
</feature>
<comment type="caution">
    <text evidence="2">The sequence shown here is derived from an EMBL/GenBank/DDBJ whole genome shotgun (WGS) entry which is preliminary data.</text>
</comment>
<name>A0AAE0J2X7_9PEZI</name>
<feature type="region of interest" description="Disordered" evidence="1">
    <location>
        <begin position="242"/>
        <end position="785"/>
    </location>
</feature>
<evidence type="ECO:0000256" key="1">
    <source>
        <dbReference type="SAM" id="MobiDB-lite"/>
    </source>
</evidence>
<feature type="compositionally biased region" description="Low complexity" evidence="1">
    <location>
        <begin position="331"/>
        <end position="343"/>
    </location>
</feature>
<feature type="compositionally biased region" description="Polar residues" evidence="1">
    <location>
        <begin position="731"/>
        <end position="749"/>
    </location>
</feature>
<protein>
    <submittedName>
        <fullName evidence="2">Uncharacterized protein</fullName>
    </submittedName>
</protein>
<keyword evidence="3" id="KW-1185">Reference proteome</keyword>
<dbReference type="EMBL" id="JAUEPO010000001">
    <property type="protein sequence ID" value="KAK3335271.1"/>
    <property type="molecule type" value="Genomic_DNA"/>
</dbReference>
<feature type="compositionally biased region" description="Polar residues" evidence="1">
    <location>
        <begin position="636"/>
        <end position="646"/>
    </location>
</feature>
<feature type="compositionally biased region" description="Polar residues" evidence="1">
    <location>
        <begin position="762"/>
        <end position="775"/>
    </location>
</feature>
<gene>
    <name evidence="2" type="ORF">B0T19DRAFT_3866</name>
</gene>
<feature type="compositionally biased region" description="Polar residues" evidence="1">
    <location>
        <begin position="514"/>
        <end position="526"/>
    </location>
</feature>
<evidence type="ECO:0000313" key="2">
    <source>
        <dbReference type="EMBL" id="KAK3335271.1"/>
    </source>
</evidence>
<organism evidence="2 3">
    <name type="scientific">Cercophora scortea</name>
    <dbReference type="NCBI Taxonomy" id="314031"/>
    <lineage>
        <taxon>Eukaryota</taxon>
        <taxon>Fungi</taxon>
        <taxon>Dikarya</taxon>
        <taxon>Ascomycota</taxon>
        <taxon>Pezizomycotina</taxon>
        <taxon>Sordariomycetes</taxon>
        <taxon>Sordariomycetidae</taxon>
        <taxon>Sordariales</taxon>
        <taxon>Lasiosphaeriaceae</taxon>
        <taxon>Cercophora</taxon>
    </lineage>
</organism>
<feature type="compositionally biased region" description="Pro residues" evidence="1">
    <location>
        <begin position="527"/>
        <end position="554"/>
    </location>
</feature>
<dbReference type="AlphaFoldDB" id="A0AAE0J2X7"/>
<sequence>MPLPDEIRQFIEQYHFELPNAVPPDTAENIAEYPHDKRVEYIKRLLDQNAQLQAALKGELTYKFYIALVLIRIEVQLKMPTEDSRSHQQFLALEHALAYLDQKGFETSVAAWTNEIQREILMTRICAIFEQIKAPEIDVAFNEIARFGSTDRVNFERLVTGATIRPILSLWDGTPNGPTGPDLLKWIDDDLAMRLAGVDSEDPQDLIKGPGSFLTNYFRGQLTEEFQASYARRLRRVQRRLHNAGEGDGGRGHTSKSEPSPNSFMSMVKTFKAAFRGKSLSRKLKEPPRRKSTGRAVANKHPSSHRPKSRAATTTTRHTKSSKGKEKPRADPSSSSRHAASSSSRHDATSSRHHATTSSPRHPPSSSRRPPESPTASPQRENVISVRYVPARNSGSSSRPQAVERISTPKGKEVARPPSPAPSIAASVKTNVTVWPGPRPNQTALAAARAAVRPRPDSTSAPPRRDKKSSPPPPSRPRGRSLLSRPRRRSSPRPATNTSPSRPVINTSPPPPARNTSPLVSPTTIPAQPPRTPSPVSPPTSPPPPPIPPSPIETPPASRRSSWTTMRPPPDTPSTQVPTNPRRTRPQGSTLMAPTAASLRRQAEATTTSSGSPNKRPSGQTLAARLRTARTAGRQSSSSLRNSATVDTVGLGITTQPEPAGAEAPPTDRDAIPETTASSSRQPLDNPIDPDTGKETPQATPASERDSEALSEDAADAAHVAGRRIPRKPLGSSNNNSSSETPAPQTPLLSRQRMRREMAPSPGSTQVDLLSQMASPGTDARRRGAMPVWPGAITSNFTFEGLDGAADAGPGKTGSESGSE</sequence>
<reference evidence="2" key="1">
    <citation type="journal article" date="2023" name="Mol. Phylogenet. Evol.">
        <title>Genome-scale phylogeny and comparative genomics of the fungal order Sordariales.</title>
        <authorList>
            <person name="Hensen N."/>
            <person name="Bonometti L."/>
            <person name="Westerberg I."/>
            <person name="Brannstrom I.O."/>
            <person name="Guillou S."/>
            <person name="Cros-Aarteil S."/>
            <person name="Calhoun S."/>
            <person name="Haridas S."/>
            <person name="Kuo A."/>
            <person name="Mondo S."/>
            <person name="Pangilinan J."/>
            <person name="Riley R."/>
            <person name="LaButti K."/>
            <person name="Andreopoulos B."/>
            <person name="Lipzen A."/>
            <person name="Chen C."/>
            <person name="Yan M."/>
            <person name="Daum C."/>
            <person name="Ng V."/>
            <person name="Clum A."/>
            <person name="Steindorff A."/>
            <person name="Ohm R.A."/>
            <person name="Martin F."/>
            <person name="Silar P."/>
            <person name="Natvig D.O."/>
            <person name="Lalanne C."/>
            <person name="Gautier V."/>
            <person name="Ament-Velasquez S.L."/>
            <person name="Kruys A."/>
            <person name="Hutchinson M.I."/>
            <person name="Powell A.J."/>
            <person name="Barry K."/>
            <person name="Miller A.N."/>
            <person name="Grigoriev I.V."/>
            <person name="Debuchy R."/>
            <person name="Gladieux P."/>
            <person name="Hiltunen Thoren M."/>
            <person name="Johannesson H."/>
        </authorList>
    </citation>
    <scope>NUCLEOTIDE SEQUENCE</scope>
    <source>
        <strain evidence="2">SMH4131-1</strain>
    </source>
</reference>
<proteinExistence type="predicted"/>
<feature type="region of interest" description="Disordered" evidence="1">
    <location>
        <begin position="800"/>
        <end position="820"/>
    </location>
</feature>
<feature type="compositionally biased region" description="Polar residues" evidence="1">
    <location>
        <begin position="573"/>
        <end position="592"/>
    </location>
</feature>